<keyword evidence="11" id="KW-1185">Reference proteome</keyword>
<feature type="active site" description="Proton donor" evidence="7">
    <location>
        <position position="350"/>
    </location>
</feature>
<dbReference type="AlphaFoldDB" id="A0A9J6QS24"/>
<gene>
    <name evidence="5 10" type="primary">lysA</name>
    <name evidence="10" type="ORF">OBO34_03305</name>
</gene>
<evidence type="ECO:0000256" key="7">
    <source>
        <dbReference type="PIRSR" id="PIRSR600183-50"/>
    </source>
</evidence>
<evidence type="ECO:0000256" key="2">
    <source>
        <dbReference type="ARBA" id="ARBA00022793"/>
    </source>
</evidence>
<dbReference type="HAMAP" id="MF_02120">
    <property type="entry name" value="LysA"/>
    <property type="match status" value="1"/>
</dbReference>
<evidence type="ECO:0000256" key="4">
    <source>
        <dbReference type="ARBA" id="ARBA00023239"/>
    </source>
</evidence>
<dbReference type="PANTHER" id="PTHR43727">
    <property type="entry name" value="DIAMINOPIMELATE DECARBOXYLASE"/>
    <property type="match status" value="1"/>
</dbReference>
<evidence type="ECO:0000256" key="3">
    <source>
        <dbReference type="ARBA" id="ARBA00022898"/>
    </source>
</evidence>
<dbReference type="Gene3D" id="2.40.37.10">
    <property type="entry name" value="Lyase, Ornithine Decarboxylase, Chain A, domain 1"/>
    <property type="match status" value="1"/>
</dbReference>
<feature type="binding site" evidence="5">
    <location>
        <position position="380"/>
    </location>
    <ligand>
        <name>substrate</name>
    </ligand>
</feature>
<keyword evidence="4 5" id="KW-0456">Lyase</keyword>
<dbReference type="SUPFAM" id="SSF51419">
    <property type="entry name" value="PLP-binding barrel"/>
    <property type="match status" value="1"/>
</dbReference>
<evidence type="ECO:0000256" key="1">
    <source>
        <dbReference type="ARBA" id="ARBA00001933"/>
    </source>
</evidence>
<feature type="binding site" evidence="5">
    <location>
        <position position="238"/>
    </location>
    <ligand>
        <name>pyridoxal 5'-phosphate</name>
        <dbReference type="ChEBI" id="CHEBI:597326"/>
    </ligand>
</feature>
<dbReference type="PANTHER" id="PTHR43727:SF2">
    <property type="entry name" value="GROUP IV DECARBOXYLASE"/>
    <property type="match status" value="1"/>
</dbReference>
<accession>A0A9J6QS24</accession>
<evidence type="ECO:0000313" key="11">
    <source>
        <dbReference type="Proteomes" id="UP001065549"/>
    </source>
</evidence>
<evidence type="ECO:0000313" key="10">
    <source>
        <dbReference type="EMBL" id="MCU7377379.1"/>
    </source>
</evidence>
<dbReference type="FunFam" id="3.20.20.10:FF:000003">
    <property type="entry name" value="Diaminopimelate decarboxylase"/>
    <property type="match status" value="1"/>
</dbReference>
<dbReference type="RefSeq" id="WP_253020752.1">
    <property type="nucleotide sequence ID" value="NZ_JAOSHN010000001.1"/>
</dbReference>
<dbReference type="SUPFAM" id="SSF50621">
    <property type="entry name" value="Alanine racemase C-terminal domain-like"/>
    <property type="match status" value="1"/>
</dbReference>
<comment type="pathway">
    <text evidence="5 8">Amino-acid biosynthesis; L-lysine biosynthesis via DAP pathway; L-lysine from DL-2,6-diaminopimelate: step 1/1.</text>
</comment>
<dbReference type="InterPro" id="IPR000183">
    <property type="entry name" value="Orn/DAP/Arg_de-COase"/>
</dbReference>
<dbReference type="EC" id="4.1.1.20" evidence="5 6"/>
<comment type="caution">
    <text evidence="10">The sequence shown here is derived from an EMBL/GenBank/DDBJ whole genome shotgun (WGS) entry which is preliminary data.</text>
</comment>
<name>A0A9J6QS24_9FIRM</name>
<dbReference type="Proteomes" id="UP001065549">
    <property type="component" value="Unassembled WGS sequence"/>
</dbReference>
<comment type="subunit">
    <text evidence="5">Homodimer.</text>
</comment>
<evidence type="ECO:0000259" key="9">
    <source>
        <dbReference type="Pfam" id="PF02784"/>
    </source>
</evidence>
<dbReference type="GO" id="GO:0009089">
    <property type="term" value="P:lysine biosynthetic process via diaminopimelate"/>
    <property type="evidence" value="ECO:0007669"/>
    <property type="project" value="UniProtKB-UniRule"/>
</dbReference>
<keyword evidence="2 5" id="KW-0210">Decarboxylase</keyword>
<dbReference type="EMBL" id="JAOSHN010000001">
    <property type="protein sequence ID" value="MCU7377379.1"/>
    <property type="molecule type" value="Genomic_DNA"/>
</dbReference>
<dbReference type="CDD" id="cd06828">
    <property type="entry name" value="PLPDE_III_DapDC"/>
    <property type="match status" value="1"/>
</dbReference>
<comment type="cofactor">
    <cofactor evidence="1 5 7 8">
        <name>pyridoxal 5'-phosphate</name>
        <dbReference type="ChEBI" id="CHEBI:597326"/>
    </cofactor>
</comment>
<feature type="modified residue" description="N6-(pyridoxal phosphate)lysine" evidence="5 7">
    <location>
        <position position="55"/>
    </location>
</feature>
<feature type="binding site" evidence="5">
    <location>
        <position position="380"/>
    </location>
    <ligand>
        <name>pyridoxal 5'-phosphate</name>
        <dbReference type="ChEBI" id="CHEBI:597326"/>
    </ligand>
</feature>
<comment type="similarity">
    <text evidence="5">Belongs to the Orn/Lys/Arg decarboxylase class-II family. LysA subfamily.</text>
</comment>
<evidence type="ECO:0000256" key="6">
    <source>
        <dbReference type="NCBIfam" id="TIGR01048"/>
    </source>
</evidence>
<keyword evidence="5" id="KW-0028">Amino-acid biosynthesis</keyword>
<feature type="binding site" evidence="5">
    <location>
        <position position="319"/>
    </location>
    <ligand>
        <name>substrate</name>
    </ligand>
</feature>
<feature type="binding site" evidence="5">
    <location>
        <position position="283"/>
    </location>
    <ligand>
        <name>substrate</name>
    </ligand>
</feature>
<feature type="domain" description="Orn/DAP/Arg decarboxylase 2 N-terminal" evidence="9">
    <location>
        <begin position="28"/>
        <end position="286"/>
    </location>
</feature>
<feature type="binding site" evidence="5">
    <location>
        <position position="351"/>
    </location>
    <ligand>
        <name>substrate</name>
    </ligand>
</feature>
<dbReference type="Gene3D" id="3.20.20.10">
    <property type="entry name" value="Alanine racemase"/>
    <property type="match status" value="1"/>
</dbReference>
<dbReference type="PRINTS" id="PR01181">
    <property type="entry name" value="DAPDCRBXLASE"/>
</dbReference>
<keyword evidence="5 8" id="KW-0457">Lysine biosynthesis</keyword>
<dbReference type="InterPro" id="IPR029066">
    <property type="entry name" value="PLP-binding_barrel"/>
</dbReference>
<proteinExistence type="inferred from homology"/>
<dbReference type="NCBIfam" id="TIGR01048">
    <property type="entry name" value="lysA"/>
    <property type="match status" value="1"/>
</dbReference>
<dbReference type="PRINTS" id="PR01179">
    <property type="entry name" value="ODADCRBXLASE"/>
</dbReference>
<keyword evidence="3 5" id="KW-0663">Pyridoxal phosphate</keyword>
<evidence type="ECO:0000256" key="5">
    <source>
        <dbReference type="HAMAP-Rule" id="MF_02120"/>
    </source>
</evidence>
<dbReference type="InterPro" id="IPR009006">
    <property type="entry name" value="Ala_racemase/Decarboxylase_C"/>
</dbReference>
<protein>
    <recommendedName>
        <fullName evidence="5 6">Diaminopimelate decarboxylase</fullName>
        <shortName evidence="5">DAP decarboxylase</shortName>
        <shortName evidence="5">DAPDC</shortName>
        <ecNumber evidence="5 6">4.1.1.20</ecNumber>
    </recommendedName>
</protein>
<dbReference type="GO" id="GO:0008836">
    <property type="term" value="F:diaminopimelate decarboxylase activity"/>
    <property type="evidence" value="ECO:0007669"/>
    <property type="project" value="UniProtKB-UniRule"/>
</dbReference>
<reference evidence="10" key="1">
    <citation type="submission" date="2022-09" db="EMBL/GenBank/DDBJ databases">
        <title>Culturomic study of gut microbiota in children with autism spectrum disorder.</title>
        <authorList>
            <person name="Efimov B.A."/>
            <person name="Chaplin A.V."/>
            <person name="Sokolova S.R."/>
            <person name="Pikina A.P."/>
            <person name="Korzhanova M."/>
            <person name="Belova V."/>
            <person name="Korostin D."/>
        </authorList>
    </citation>
    <scope>NUCLEOTIDE SEQUENCE</scope>
    <source>
        <strain evidence="10">ASD5510</strain>
    </source>
</reference>
<dbReference type="GO" id="GO:0030170">
    <property type="term" value="F:pyridoxal phosphate binding"/>
    <property type="evidence" value="ECO:0007669"/>
    <property type="project" value="UniProtKB-UniRule"/>
</dbReference>
<feature type="binding site" evidence="5">
    <location>
        <begin position="280"/>
        <end position="283"/>
    </location>
    <ligand>
        <name>pyridoxal 5'-phosphate</name>
        <dbReference type="ChEBI" id="CHEBI:597326"/>
    </ligand>
</feature>
<organism evidence="10 11">
    <name type="scientific">Hominibacterium faecale</name>
    <dbReference type="NCBI Taxonomy" id="2839743"/>
    <lineage>
        <taxon>Bacteria</taxon>
        <taxon>Bacillati</taxon>
        <taxon>Bacillota</taxon>
        <taxon>Clostridia</taxon>
        <taxon>Peptostreptococcales</taxon>
        <taxon>Anaerovoracaceae</taxon>
        <taxon>Hominibacterium</taxon>
    </lineage>
</organism>
<comment type="function">
    <text evidence="5">Specifically catalyzes the decarboxylation of meso-diaminopimelate (meso-DAP) to L-lysine.</text>
</comment>
<sequence length="427" mass="47140">MATLEIGGIDCKRLAEISGTPLLIYDEAKIEEQLAAATENFQSQRFETEVVYAAKAFSCKAIFEKVRQAGAGLDVVSGGELYCAHQAGMPMEKVYFHGNNKSEEELRMALELGCGTVVLDNDMECRKLARLAEELKKPIQVLLRVNPGIEAHTHEYIRTSGSDSKFGISIAKKNEIKALVNIAMLSDYVQFKGFHSHIGSQITEAAAFEEALAIMLGFIREMRDGYNISTKHLSIGGGFGIRYTADDKPIPLGEMAEILARTCERLLDEKGVRLEKLLIEPGRSIVGEAGYSLYKVGFSKDTDTKHFLFVDGGMSDNIRPALYQADYSCDIANRLGEAKNKTYCIAGKNCESGDILIKEAKLPDTACEGDLLVMYATGAYGYSMASNYNRAGRPEVIFVKDGKARRVLKRESYEDQLRLEADEPLSL</sequence>
<comment type="catalytic activity">
    <reaction evidence="5 8">
        <text>meso-2,6-diaminopimelate + H(+) = L-lysine + CO2</text>
        <dbReference type="Rhea" id="RHEA:15101"/>
        <dbReference type="ChEBI" id="CHEBI:15378"/>
        <dbReference type="ChEBI" id="CHEBI:16526"/>
        <dbReference type="ChEBI" id="CHEBI:32551"/>
        <dbReference type="ChEBI" id="CHEBI:57791"/>
        <dbReference type="EC" id="4.1.1.20"/>
    </reaction>
</comment>
<dbReference type="Pfam" id="PF02784">
    <property type="entry name" value="Orn_Arg_deC_N"/>
    <property type="match status" value="1"/>
</dbReference>
<dbReference type="InterPro" id="IPR002986">
    <property type="entry name" value="DAP_deCOOHase_LysA"/>
</dbReference>
<dbReference type="InterPro" id="IPR022644">
    <property type="entry name" value="De-COase2_N"/>
</dbReference>
<feature type="binding site" evidence="5">
    <location>
        <position position="323"/>
    </location>
    <ligand>
        <name>substrate</name>
    </ligand>
</feature>
<evidence type="ECO:0000256" key="8">
    <source>
        <dbReference type="RuleBase" id="RU003738"/>
    </source>
</evidence>